<proteinExistence type="predicted"/>
<name>A0A163L2E9_DIDRA</name>
<sequence length="159" mass="18245">MATSNQPPVTDDPDEYRAELAANALPHFPTITENTLLSELQKEEDAFGIIAMRREEFWSERTEMALKTERENLRKEHAENLEDVRKKRNEYFEKQAEALQKQHRTGFQRFDSDVSIAASALGMAWNSDTTTRPSSRLGELLQFVRSDISKLKEAPETGD</sequence>
<evidence type="ECO:0000313" key="1">
    <source>
        <dbReference type="EMBL" id="KZM27451.1"/>
    </source>
</evidence>
<accession>A0A163L2E9</accession>
<evidence type="ECO:0000313" key="2">
    <source>
        <dbReference type="Proteomes" id="UP000076837"/>
    </source>
</evidence>
<keyword evidence="2" id="KW-1185">Reference proteome</keyword>
<reference evidence="1 2" key="1">
    <citation type="journal article" date="2016" name="Sci. Rep.">
        <title>Draft genome sequencing and secretome analysis of fungal phytopathogen Ascochyta rabiei provides insight into the necrotrophic effector repertoire.</title>
        <authorList>
            <person name="Verma S."/>
            <person name="Gazara R.K."/>
            <person name="Nizam S."/>
            <person name="Parween S."/>
            <person name="Chattopadhyay D."/>
            <person name="Verma P.K."/>
        </authorList>
    </citation>
    <scope>NUCLEOTIDE SEQUENCE [LARGE SCALE GENOMIC DNA]</scope>
    <source>
        <strain evidence="1 2">ArDII</strain>
    </source>
</reference>
<organism evidence="1 2">
    <name type="scientific">Didymella rabiei</name>
    <name type="common">Chickpea ascochyta blight fungus</name>
    <name type="synonym">Mycosphaerella rabiei</name>
    <dbReference type="NCBI Taxonomy" id="5454"/>
    <lineage>
        <taxon>Eukaryota</taxon>
        <taxon>Fungi</taxon>
        <taxon>Dikarya</taxon>
        <taxon>Ascomycota</taxon>
        <taxon>Pezizomycotina</taxon>
        <taxon>Dothideomycetes</taxon>
        <taxon>Pleosporomycetidae</taxon>
        <taxon>Pleosporales</taxon>
        <taxon>Pleosporineae</taxon>
        <taxon>Didymellaceae</taxon>
        <taxon>Ascochyta</taxon>
    </lineage>
</organism>
<protein>
    <submittedName>
        <fullName evidence="1">Uncharacterized protein</fullName>
    </submittedName>
</protein>
<comment type="caution">
    <text evidence="1">The sequence shown here is derived from an EMBL/GenBank/DDBJ whole genome shotgun (WGS) entry which is preliminary data.</text>
</comment>
<gene>
    <name evidence="1" type="ORF">ST47_g1412</name>
</gene>
<dbReference type="Proteomes" id="UP000076837">
    <property type="component" value="Unassembled WGS sequence"/>
</dbReference>
<dbReference type="AlphaFoldDB" id="A0A163L2E9"/>
<dbReference type="EMBL" id="JYNV01000065">
    <property type="protein sequence ID" value="KZM27451.1"/>
    <property type="molecule type" value="Genomic_DNA"/>
</dbReference>